<proteinExistence type="inferred from homology"/>
<dbReference type="AlphaFoldDB" id="M4VZL9"/>
<organism evidence="3 4">
    <name type="scientific">Micavibrio aeruginosavorus EPB</name>
    <dbReference type="NCBI Taxonomy" id="349215"/>
    <lineage>
        <taxon>Bacteria</taxon>
        <taxon>Pseudomonadati</taxon>
        <taxon>Bdellovibrionota</taxon>
        <taxon>Bdellovibrionia</taxon>
        <taxon>Bdellovibrionales</taxon>
        <taxon>Pseudobdellovibrionaceae</taxon>
        <taxon>Micavibrio</taxon>
    </lineage>
</organism>
<evidence type="ECO:0000313" key="3">
    <source>
        <dbReference type="EMBL" id="AGH98629.1"/>
    </source>
</evidence>
<dbReference type="KEGG" id="man:A11S_1827"/>
<dbReference type="OrthoDB" id="9801972at2"/>
<evidence type="ECO:0000256" key="2">
    <source>
        <dbReference type="HAMAP-Rule" id="MF_00634"/>
    </source>
</evidence>
<dbReference type="STRING" id="349215.A11S_1827"/>
<name>M4VZL9_9BACT</name>
<protein>
    <recommendedName>
        <fullName evidence="2">UPF0235 protein A11S_1827</fullName>
    </recommendedName>
</protein>
<evidence type="ECO:0000313" key="4">
    <source>
        <dbReference type="Proteomes" id="UP000011932"/>
    </source>
</evidence>
<sequence>MAQNNALDGAILHIRLSPGASSDGFRGWMVDEQGRNILKISVTAIAENGKANDALIKLLSKTLKHPKTAIEIRSGHTDRNKVLYFDGLDESLIEAAFPKT</sequence>
<dbReference type="InterPro" id="IPR003746">
    <property type="entry name" value="DUF167"/>
</dbReference>
<dbReference type="HOGENOM" id="CLU_130694_3_0_5"/>
<dbReference type="Pfam" id="PF02594">
    <property type="entry name" value="DUF167"/>
    <property type="match status" value="1"/>
</dbReference>
<dbReference type="Gene3D" id="3.30.1200.10">
    <property type="entry name" value="YggU-like"/>
    <property type="match status" value="1"/>
</dbReference>
<dbReference type="SMART" id="SM01152">
    <property type="entry name" value="DUF167"/>
    <property type="match status" value="1"/>
</dbReference>
<evidence type="ECO:0000256" key="1">
    <source>
        <dbReference type="ARBA" id="ARBA00010364"/>
    </source>
</evidence>
<dbReference type="HAMAP" id="MF_00634">
    <property type="entry name" value="UPF0235"/>
    <property type="match status" value="1"/>
</dbReference>
<comment type="similarity">
    <text evidence="1 2">Belongs to the UPF0235 family.</text>
</comment>
<gene>
    <name evidence="3" type="ORF">A11S_1827</name>
</gene>
<dbReference type="EMBL" id="CP003538">
    <property type="protein sequence ID" value="AGH98629.1"/>
    <property type="molecule type" value="Genomic_DNA"/>
</dbReference>
<dbReference type="NCBIfam" id="TIGR00251">
    <property type="entry name" value="DUF167 family protein"/>
    <property type="match status" value="1"/>
</dbReference>
<dbReference type="SUPFAM" id="SSF69786">
    <property type="entry name" value="YggU-like"/>
    <property type="match status" value="1"/>
</dbReference>
<reference evidence="3 4" key="1">
    <citation type="journal article" date="2013" name="ISME J.">
        <title>By their genes ye shall know them: genomic signatures of predatory bacteria.</title>
        <authorList>
            <person name="Pasternak Z."/>
            <person name="Pietrokovski S."/>
            <person name="Rotem O."/>
            <person name="Gophna U."/>
            <person name="Lurie-Weinberger M.N."/>
            <person name="Jurkevitch E."/>
        </authorList>
    </citation>
    <scope>NUCLEOTIDE SEQUENCE [LARGE SCALE GENOMIC DNA]</scope>
    <source>
        <strain evidence="3">EPB</strain>
    </source>
</reference>
<dbReference type="InterPro" id="IPR036591">
    <property type="entry name" value="YggU-like_sf"/>
</dbReference>
<dbReference type="Proteomes" id="UP000011932">
    <property type="component" value="Chromosome"/>
</dbReference>
<accession>M4VZL9</accession>
<dbReference type="RefSeq" id="WP_015468157.1">
    <property type="nucleotide sequence ID" value="NC_020812.1"/>
</dbReference>